<accession>A0A9W4CY52</accession>
<comment type="caution">
    <text evidence="2">The sequence shown here is derived from an EMBL/GenBank/DDBJ whole genome shotgun (WGS) entry which is preliminary data.</text>
</comment>
<reference evidence="2" key="1">
    <citation type="submission" date="2020-10" db="EMBL/GenBank/DDBJ databases">
        <authorList>
            <person name="Muller C M."/>
        </authorList>
    </citation>
    <scope>NUCLEOTIDE SEQUENCE</scope>
    <source>
        <strain evidence="2">THUN-12</strain>
    </source>
</reference>
<dbReference type="EMBL" id="CAJHIT010000004">
    <property type="protein sequence ID" value="CAD6500689.1"/>
    <property type="molecule type" value="Genomic_DNA"/>
</dbReference>
<evidence type="ECO:0000313" key="2">
    <source>
        <dbReference type="EMBL" id="CAD6500689.1"/>
    </source>
</evidence>
<feature type="chain" id="PRO_5040983698" evidence="1">
    <location>
        <begin position="17"/>
        <end position="368"/>
    </location>
</feature>
<feature type="signal peptide" evidence="1">
    <location>
        <begin position="1"/>
        <end position="16"/>
    </location>
</feature>
<keyword evidence="1" id="KW-0732">Signal</keyword>
<dbReference type="Proteomes" id="UP000683417">
    <property type="component" value="Unassembled WGS sequence"/>
</dbReference>
<protein>
    <submittedName>
        <fullName evidence="2">BgTH12-06397</fullName>
    </submittedName>
</protein>
<dbReference type="AlphaFoldDB" id="A0A9W4CY52"/>
<evidence type="ECO:0000313" key="3">
    <source>
        <dbReference type="Proteomes" id="UP000683417"/>
    </source>
</evidence>
<name>A0A9W4CY52_BLUGR</name>
<gene>
    <name evidence="2" type="ORF">BGTH12_LOCUS2047</name>
</gene>
<sequence length="368" mass="43037">MLWCATAFLLIAGKSSNRLDRLVVATDEVDKPSYGVYEVKGRDYFPHSEFIDHFMLTKTKITEKGTYYMSYCSDYLKSVEIASIITEGLTDITYQAHVGLAHDTKMEKKCLTYLSSISKLGPEQSVIDLSKCEKKVRKMCTSRIILDLAFKGIIAVDGPYKAFAPRMADQLIVVTHDQPLDMSSLFLNGETFARSGTELEQNALAWYQGHLHLFKQNLKTSEWTPVTQIGSEVNNGPLITNHVLEALPDSKLQWTQFYKMKEEITRPYNPWNLQRSWRYDSYSQEIYNFLNSDERNYDHLIHTYPFLNRNYRNHISRFHESLRYYFDNYSRILHQIFWYSEKLSHQKLMPHRTTGTMSQFEEKVITEA</sequence>
<evidence type="ECO:0000256" key="1">
    <source>
        <dbReference type="SAM" id="SignalP"/>
    </source>
</evidence>
<proteinExistence type="predicted"/>
<organism evidence="2 3">
    <name type="scientific">Blumeria graminis f. sp. triticale</name>
    <dbReference type="NCBI Taxonomy" id="1689686"/>
    <lineage>
        <taxon>Eukaryota</taxon>
        <taxon>Fungi</taxon>
        <taxon>Dikarya</taxon>
        <taxon>Ascomycota</taxon>
        <taxon>Pezizomycotina</taxon>
        <taxon>Leotiomycetes</taxon>
        <taxon>Erysiphales</taxon>
        <taxon>Erysiphaceae</taxon>
        <taxon>Blumeria</taxon>
    </lineage>
</organism>